<dbReference type="Gene3D" id="3.40.30.10">
    <property type="entry name" value="Glutaredoxin"/>
    <property type="match status" value="1"/>
</dbReference>
<evidence type="ECO:0000256" key="1">
    <source>
        <dbReference type="ARBA" id="ARBA00007198"/>
    </source>
</evidence>
<dbReference type="RefSeq" id="WP_148577171.1">
    <property type="nucleotide sequence ID" value="NZ_SDKK01000001.1"/>
</dbReference>
<dbReference type="InterPro" id="IPR006504">
    <property type="entry name" value="Tscrpt_reg_Spx/MgsR"/>
</dbReference>
<dbReference type="NCBIfam" id="TIGR01617">
    <property type="entry name" value="arsC_related"/>
    <property type="match status" value="1"/>
</dbReference>
<dbReference type="PANTHER" id="PTHR30041">
    <property type="entry name" value="ARSENATE REDUCTASE"/>
    <property type="match status" value="1"/>
</dbReference>
<proteinExistence type="inferred from homology"/>
<dbReference type="NCBIfam" id="NF008107">
    <property type="entry name" value="PRK10853.1"/>
    <property type="match status" value="1"/>
</dbReference>
<accession>A0A6C2D851</accession>
<dbReference type="Pfam" id="PF03960">
    <property type="entry name" value="ArsC"/>
    <property type="match status" value="1"/>
</dbReference>
<dbReference type="SUPFAM" id="SSF52833">
    <property type="entry name" value="Thioredoxin-like"/>
    <property type="match status" value="1"/>
</dbReference>
<organism evidence="3 4">
    <name type="scientific">Zoogloea oleivorans</name>
    <dbReference type="NCBI Taxonomy" id="1552750"/>
    <lineage>
        <taxon>Bacteria</taxon>
        <taxon>Pseudomonadati</taxon>
        <taxon>Pseudomonadota</taxon>
        <taxon>Betaproteobacteria</taxon>
        <taxon>Rhodocyclales</taxon>
        <taxon>Zoogloeaceae</taxon>
        <taxon>Zoogloea</taxon>
    </lineage>
</organism>
<dbReference type="Proteomes" id="UP000389128">
    <property type="component" value="Unassembled WGS sequence"/>
</dbReference>
<evidence type="ECO:0000256" key="2">
    <source>
        <dbReference type="PROSITE-ProRule" id="PRU01282"/>
    </source>
</evidence>
<evidence type="ECO:0000313" key="4">
    <source>
        <dbReference type="Proteomes" id="UP000389128"/>
    </source>
</evidence>
<dbReference type="EMBL" id="SDKK01000001">
    <property type="protein sequence ID" value="TYC62081.1"/>
    <property type="molecule type" value="Genomic_DNA"/>
</dbReference>
<protein>
    <submittedName>
        <fullName evidence="3">ArsC family reductase</fullName>
    </submittedName>
</protein>
<gene>
    <name evidence="3" type="ORF">ETQ85_00530</name>
</gene>
<sequence>MTTIYGIKNCDSMKKAFAWLDEQGIAYTFHDYKKLGIDSGKLHEWSKVVGWKTLLNTRGTTWRKLPPERQEFSTQSAAVYLMVEFPSLIRRPVVETDSGQLLVGFDPTLYASVPFSAGKSE</sequence>
<name>A0A6C2D851_9RHOO</name>
<dbReference type="PROSITE" id="PS51353">
    <property type="entry name" value="ARSC"/>
    <property type="match status" value="1"/>
</dbReference>
<dbReference type="AlphaFoldDB" id="A0A6C2D851"/>
<dbReference type="OrthoDB" id="9803749at2"/>
<keyword evidence="4" id="KW-1185">Reference proteome</keyword>
<dbReference type="CDD" id="cd03035">
    <property type="entry name" value="ArsC_Yffb"/>
    <property type="match status" value="1"/>
</dbReference>
<comment type="similarity">
    <text evidence="1 2">Belongs to the ArsC family.</text>
</comment>
<dbReference type="InterPro" id="IPR036249">
    <property type="entry name" value="Thioredoxin-like_sf"/>
</dbReference>
<comment type="caution">
    <text evidence="3">The sequence shown here is derived from an EMBL/GenBank/DDBJ whole genome shotgun (WGS) entry which is preliminary data.</text>
</comment>
<reference evidence="3 4" key="1">
    <citation type="submission" date="2019-01" db="EMBL/GenBank/DDBJ databases">
        <title>Zoogloea oleivorans genome sequencing and assembly.</title>
        <authorList>
            <person name="Tancsics A."/>
            <person name="Farkas M."/>
            <person name="Kriszt B."/>
            <person name="Maroti G."/>
            <person name="Horvath B."/>
        </authorList>
    </citation>
    <scope>NUCLEOTIDE SEQUENCE [LARGE SCALE GENOMIC DNA]</scope>
    <source>
        <strain evidence="3 4">Buc</strain>
    </source>
</reference>
<dbReference type="InterPro" id="IPR006660">
    <property type="entry name" value="Arsenate_reductase-like"/>
</dbReference>
<evidence type="ECO:0000313" key="3">
    <source>
        <dbReference type="EMBL" id="TYC62081.1"/>
    </source>
</evidence>
<dbReference type="PANTHER" id="PTHR30041:SF8">
    <property type="entry name" value="PROTEIN YFFB"/>
    <property type="match status" value="1"/>
</dbReference>